<dbReference type="InterPro" id="IPR000560">
    <property type="entry name" value="His_Pase_clade-2"/>
</dbReference>
<accession>A0A8H3J0D4</accession>
<evidence type="ECO:0000256" key="1">
    <source>
        <dbReference type="ARBA" id="ARBA00005375"/>
    </source>
</evidence>
<proteinExistence type="inferred from homology"/>
<keyword evidence="5" id="KW-1185">Reference proteome</keyword>
<comment type="caution">
    <text evidence="4">The sequence shown here is derived from an EMBL/GenBank/DDBJ whole genome shotgun (WGS) entry which is preliminary data.</text>
</comment>
<dbReference type="InterPro" id="IPR029033">
    <property type="entry name" value="His_PPase_superfam"/>
</dbReference>
<feature type="non-terminal residue" evidence="4">
    <location>
        <position position="302"/>
    </location>
</feature>
<evidence type="ECO:0000313" key="5">
    <source>
        <dbReference type="Proteomes" id="UP000664521"/>
    </source>
</evidence>
<dbReference type="PROSITE" id="PS00778">
    <property type="entry name" value="HIS_ACID_PHOSPHAT_2"/>
    <property type="match status" value="1"/>
</dbReference>
<dbReference type="EMBL" id="CAJPDS010000109">
    <property type="protein sequence ID" value="CAF9938169.1"/>
    <property type="molecule type" value="Genomic_DNA"/>
</dbReference>
<dbReference type="GO" id="GO:0003993">
    <property type="term" value="F:acid phosphatase activity"/>
    <property type="evidence" value="ECO:0007669"/>
    <property type="project" value="TreeGrafter"/>
</dbReference>
<dbReference type="Proteomes" id="UP000664521">
    <property type="component" value="Unassembled WGS sequence"/>
</dbReference>
<dbReference type="InterPro" id="IPR033379">
    <property type="entry name" value="Acid_Pase_AS"/>
</dbReference>
<evidence type="ECO:0000256" key="3">
    <source>
        <dbReference type="ARBA" id="ARBA00022801"/>
    </source>
</evidence>
<dbReference type="GO" id="GO:0016158">
    <property type="term" value="F:inositol hexakisphosphate 3-phosphatase activity"/>
    <property type="evidence" value="ECO:0007669"/>
    <property type="project" value="UniProtKB-EC"/>
</dbReference>
<dbReference type="AlphaFoldDB" id="A0A8H3J0D4"/>
<name>A0A8H3J0D4_9LECA</name>
<protein>
    <recommendedName>
        <fullName evidence="2">3-phytase</fullName>
        <ecNumber evidence="2">3.1.3.8</ecNumber>
    </recommendedName>
</protein>
<gene>
    <name evidence="4" type="ORF">HETSPECPRED_000796</name>
</gene>
<dbReference type="PANTHER" id="PTHR20963:SF24">
    <property type="entry name" value="3-PHYTASE B"/>
    <property type="match status" value="1"/>
</dbReference>
<dbReference type="EC" id="3.1.3.8" evidence="2"/>
<dbReference type="CDD" id="cd07061">
    <property type="entry name" value="HP_HAP_like"/>
    <property type="match status" value="1"/>
</dbReference>
<dbReference type="Gene3D" id="3.40.50.1240">
    <property type="entry name" value="Phosphoglycerate mutase-like"/>
    <property type="match status" value="1"/>
</dbReference>
<dbReference type="OrthoDB" id="6509975at2759"/>
<evidence type="ECO:0000313" key="4">
    <source>
        <dbReference type="EMBL" id="CAF9938169.1"/>
    </source>
</evidence>
<dbReference type="PANTHER" id="PTHR20963">
    <property type="entry name" value="MULTIPLE INOSITOL POLYPHOSPHATE PHOSPHATASE-RELATED"/>
    <property type="match status" value="1"/>
</dbReference>
<sequence length="302" mass="33293">MVQVLSRHGARYPTASKTVSYNRTIQKIKSKVNRFSGECAFLKDYEYTLGADQLTLFGQQEMVNSGIKFYRRYRSLAKHLDPFVRASSEVRVVESAQNFTQGYHQVKRADLAASIEGSGPLNILVISEADGSNNTLNHGLCSAFEDDAPFDETASDAQSTWLSIFIPPITARLNKNLAGANLSSSETISMMDLCPFNTVASAAGAVSPFCHLFSQREWRQYDYYQSLGKYYGYSFGNALGPSQGVGFTNELIARLTDSPVVDSTSSNHTLDSRNVTFPLSRGPSLYADFSHDNDMTAIFSAL</sequence>
<reference evidence="4" key="1">
    <citation type="submission" date="2021-03" db="EMBL/GenBank/DDBJ databases">
        <authorList>
            <person name="Tagirdzhanova G."/>
        </authorList>
    </citation>
    <scope>NUCLEOTIDE SEQUENCE</scope>
</reference>
<evidence type="ECO:0000256" key="2">
    <source>
        <dbReference type="ARBA" id="ARBA00012632"/>
    </source>
</evidence>
<dbReference type="SUPFAM" id="SSF53254">
    <property type="entry name" value="Phosphoglycerate mutase-like"/>
    <property type="match status" value="1"/>
</dbReference>
<organism evidence="4 5">
    <name type="scientific">Heterodermia speciosa</name>
    <dbReference type="NCBI Taxonomy" id="116794"/>
    <lineage>
        <taxon>Eukaryota</taxon>
        <taxon>Fungi</taxon>
        <taxon>Dikarya</taxon>
        <taxon>Ascomycota</taxon>
        <taxon>Pezizomycotina</taxon>
        <taxon>Lecanoromycetes</taxon>
        <taxon>OSLEUM clade</taxon>
        <taxon>Lecanoromycetidae</taxon>
        <taxon>Caliciales</taxon>
        <taxon>Physciaceae</taxon>
        <taxon>Heterodermia</taxon>
    </lineage>
</organism>
<keyword evidence="3" id="KW-0378">Hydrolase</keyword>
<comment type="similarity">
    <text evidence="1">Belongs to the histidine acid phosphatase family.</text>
</comment>
<dbReference type="Pfam" id="PF00328">
    <property type="entry name" value="His_Phos_2"/>
    <property type="match status" value="1"/>
</dbReference>